<proteinExistence type="predicted"/>
<name>D2PKA3_SACI9</name>
<keyword evidence="2" id="KW-0614">Plasmid</keyword>
<dbReference type="Pfam" id="PF14947">
    <property type="entry name" value="HTH_45"/>
    <property type="match status" value="1"/>
</dbReference>
<dbReference type="CDD" id="cd00090">
    <property type="entry name" value="HTH_ARSR"/>
    <property type="match status" value="1"/>
</dbReference>
<feature type="domain" description="ArnR1-like winged helix-turn-helix" evidence="1">
    <location>
        <begin position="28"/>
        <end position="95"/>
    </location>
</feature>
<dbReference type="HOGENOM" id="CLU_2565903_0_0_2"/>
<reference evidence="3" key="2">
    <citation type="submission" date="2010-01" db="EMBL/GenBank/DDBJ databases">
        <title>Contemporary genome evolution in thermophilic Archaea.</title>
        <authorList>
            <consortium name="US DOE Joint Genome Institute"/>
            <person name="Reno M.L."/>
            <person name="Held N.L."/>
            <person name="Fields C.J."/>
            <person name="Burke P.V."/>
            <person name="Whitaker R.J."/>
        </authorList>
    </citation>
    <scope>NUCLEOTIDE SEQUENCE [LARGE SCALE GENOMIC DNA]</scope>
    <source>
        <strain evidence="3">L.D.8.5 / Lassen #2</strain>
        <plasmid evidence="3">Plasmid pLD8501</plasmid>
    </source>
</reference>
<dbReference type="Gene3D" id="1.10.10.10">
    <property type="entry name" value="Winged helix-like DNA-binding domain superfamily/Winged helix DNA-binding domain"/>
    <property type="match status" value="1"/>
</dbReference>
<evidence type="ECO:0000259" key="1">
    <source>
        <dbReference type="Pfam" id="PF14947"/>
    </source>
</evidence>
<dbReference type="AlphaFoldDB" id="D2PKA3"/>
<dbReference type="InterPro" id="IPR036388">
    <property type="entry name" value="WH-like_DNA-bd_sf"/>
</dbReference>
<accession>D2PKA3</accession>
<dbReference type="EMBL" id="CP001732">
    <property type="protein sequence ID" value="ADB88736.1"/>
    <property type="molecule type" value="Genomic_DNA"/>
</dbReference>
<organism evidence="2 3">
    <name type="scientific">Saccharolobus islandicus (strain L.D.8.5 / Lassen #2)</name>
    <name type="common">Sulfolobus islandicus</name>
    <dbReference type="NCBI Taxonomy" id="425944"/>
    <lineage>
        <taxon>Archaea</taxon>
        <taxon>Thermoproteota</taxon>
        <taxon>Thermoprotei</taxon>
        <taxon>Sulfolobales</taxon>
        <taxon>Sulfolobaceae</taxon>
        <taxon>Saccharolobus</taxon>
    </lineage>
</organism>
<dbReference type="KEGG" id="sii:LD85_3146"/>
<reference evidence="2 3" key="1">
    <citation type="submission" date="2009-09" db="EMBL/GenBank/DDBJ databases">
        <authorList>
            <consortium name="US DOE Joint Genome Institute"/>
            <person name="Copeland A."/>
            <person name="Lucas S."/>
            <person name="Lapidus A."/>
            <person name="Barry K."/>
            <person name="Glavina del Rio T."/>
            <person name="Dalin E."/>
            <person name="Tice H."/>
            <person name="Pitluck S."/>
            <person name="Bruce D."/>
            <person name="Goodwin L."/>
            <person name="Land M."/>
            <person name="Whitaker R.J."/>
            <person name="Richardson P."/>
        </authorList>
    </citation>
    <scope>NUCLEOTIDE SEQUENCE [LARGE SCALE GENOMIC DNA]</scope>
    <source>
        <strain evidence="3">L.D.8.5 / Lassen #2</strain>
        <plasmid evidence="3">Plasmid pLD8501</plasmid>
    </source>
</reference>
<dbReference type="SUPFAM" id="SSF46785">
    <property type="entry name" value="Winged helix' DNA-binding domain"/>
    <property type="match status" value="1"/>
</dbReference>
<geneLocation type="plasmid" evidence="2 3">
    <name>pLD8501</name>
</geneLocation>
<gene>
    <name evidence="2" type="ORF">LD85_3146</name>
</gene>
<dbReference type="InterPro" id="IPR036390">
    <property type="entry name" value="WH_DNA-bd_sf"/>
</dbReference>
<sequence length="98" mass="11753">MIKRDKFISNKNVSNIEMSKNLYPIHYLEVLKEIEKGEKSFTELRERTKLDRNKLWRALTRLQLDGLIQKVGEGRNEKYRITEKGREYLKQLKELVTA</sequence>
<dbReference type="InterPro" id="IPR011991">
    <property type="entry name" value="ArsR-like_HTH"/>
</dbReference>
<evidence type="ECO:0000313" key="3">
    <source>
        <dbReference type="Proteomes" id="UP000001404"/>
    </source>
</evidence>
<dbReference type="InterPro" id="IPR038723">
    <property type="entry name" value="ArnR1-like_HTH"/>
</dbReference>
<evidence type="ECO:0000313" key="2">
    <source>
        <dbReference type="EMBL" id="ADB88736.1"/>
    </source>
</evidence>
<protein>
    <recommendedName>
        <fullName evidence="1">ArnR1-like winged helix-turn-helix domain-containing protein</fullName>
    </recommendedName>
</protein>
<dbReference type="Proteomes" id="UP000001404">
    <property type="component" value="Plasmid pLD8501"/>
</dbReference>